<reference evidence="3 4" key="1">
    <citation type="journal article" date="2016" name="Sci. Rep.">
        <title>The genome sequence of the outbreeding globe artichoke constructed de novo incorporating a phase-aware low-pass sequencing strategy of F1 progeny.</title>
        <authorList>
            <person name="Scaglione D."/>
            <person name="Reyes-Chin-Wo S."/>
            <person name="Acquadro A."/>
            <person name="Froenicke L."/>
            <person name="Portis E."/>
            <person name="Beitel C."/>
            <person name="Tirone M."/>
            <person name="Mauro R."/>
            <person name="Lo Monaco A."/>
            <person name="Mauromicale G."/>
            <person name="Faccioli P."/>
            <person name="Cattivelli L."/>
            <person name="Rieseberg L."/>
            <person name="Michelmore R."/>
            <person name="Lanteri S."/>
        </authorList>
    </citation>
    <scope>NUCLEOTIDE SEQUENCE [LARGE SCALE GENOMIC DNA]</scope>
    <source>
        <strain evidence="3">2C</strain>
    </source>
</reference>
<dbReference type="Pfam" id="PF20431">
    <property type="entry name" value="E_motif"/>
    <property type="match status" value="1"/>
</dbReference>
<keyword evidence="1" id="KW-0677">Repeat</keyword>
<dbReference type="GO" id="GO:0003723">
    <property type="term" value="F:RNA binding"/>
    <property type="evidence" value="ECO:0007669"/>
    <property type="project" value="InterPro"/>
</dbReference>
<dbReference type="EMBL" id="LEKV01004825">
    <property type="protein sequence ID" value="KVH92299.1"/>
    <property type="molecule type" value="Genomic_DNA"/>
</dbReference>
<dbReference type="InterPro" id="IPR011990">
    <property type="entry name" value="TPR-like_helical_dom_sf"/>
</dbReference>
<dbReference type="STRING" id="59895.A0A103XKD1"/>
<sequence>MLVGDCGVKANGTTMVCVLSAVSRLGYLETGISIHGHIVKTMCDIENDVYIGTGLVDMYAKCGCLDSALNLFMRMKHKNVLTWTTMVSGLAVHGKGKQALKIFDDMIESGILPNSVTFTSLLFACSQAGLLEEGLYLFHNMKRVFHILPLPHHYGCIVDLLGRLGHLDEAYEFIISEKVEGDEVLWKSLLHACRIHDNVVMGERVAKILFSIQPEMNLEIPCDNSEDYVALSNICASAGRWEDVAAVREVISVKGIETKPAVSTVFA</sequence>
<comment type="caution">
    <text evidence="3">The sequence shown here is derived from an EMBL/GenBank/DDBJ whole genome shotgun (WGS) entry which is preliminary data.</text>
</comment>
<dbReference type="PROSITE" id="PS51375">
    <property type="entry name" value="PPR"/>
    <property type="match status" value="2"/>
</dbReference>
<accession>A0A103XKD1</accession>
<dbReference type="AlphaFoldDB" id="A0A103XKD1"/>
<dbReference type="GO" id="GO:0009451">
    <property type="term" value="P:RNA modification"/>
    <property type="evidence" value="ECO:0007669"/>
    <property type="project" value="InterPro"/>
</dbReference>
<proteinExistence type="predicted"/>
<feature type="repeat" description="PPR" evidence="2">
    <location>
        <begin position="114"/>
        <end position="144"/>
    </location>
</feature>
<feature type="repeat" description="PPR" evidence="2">
    <location>
        <begin position="79"/>
        <end position="113"/>
    </location>
</feature>
<name>A0A103XKD1_CYNCS</name>
<evidence type="ECO:0000313" key="4">
    <source>
        <dbReference type="Proteomes" id="UP000243975"/>
    </source>
</evidence>
<evidence type="ECO:0000256" key="2">
    <source>
        <dbReference type="PROSITE-ProRule" id="PRU00708"/>
    </source>
</evidence>
<dbReference type="PANTHER" id="PTHR47926">
    <property type="entry name" value="PENTATRICOPEPTIDE REPEAT-CONTAINING PROTEIN"/>
    <property type="match status" value="1"/>
</dbReference>
<protein>
    <submittedName>
        <fullName evidence="3">Pentatricopeptide repeat-containing protein</fullName>
    </submittedName>
</protein>
<keyword evidence="4" id="KW-1185">Reference proteome</keyword>
<dbReference type="OMA" id="MCDIEND"/>
<evidence type="ECO:0000313" key="3">
    <source>
        <dbReference type="EMBL" id="KVH92299.1"/>
    </source>
</evidence>
<evidence type="ECO:0000256" key="1">
    <source>
        <dbReference type="ARBA" id="ARBA00022737"/>
    </source>
</evidence>
<dbReference type="Proteomes" id="UP000243975">
    <property type="component" value="Unassembled WGS sequence"/>
</dbReference>
<dbReference type="FunFam" id="1.25.40.10:FF:000090">
    <property type="entry name" value="Pentatricopeptide repeat-containing protein, chloroplastic"/>
    <property type="match status" value="1"/>
</dbReference>
<dbReference type="NCBIfam" id="TIGR00756">
    <property type="entry name" value="PPR"/>
    <property type="match status" value="2"/>
</dbReference>
<dbReference type="InterPro" id="IPR046848">
    <property type="entry name" value="E_motif"/>
</dbReference>
<dbReference type="Gramene" id="KVH92299">
    <property type="protein sequence ID" value="KVH92299"/>
    <property type="gene ID" value="Ccrd_005672"/>
</dbReference>
<organism evidence="3 4">
    <name type="scientific">Cynara cardunculus var. scolymus</name>
    <name type="common">Globe artichoke</name>
    <name type="synonym">Cynara scolymus</name>
    <dbReference type="NCBI Taxonomy" id="59895"/>
    <lineage>
        <taxon>Eukaryota</taxon>
        <taxon>Viridiplantae</taxon>
        <taxon>Streptophyta</taxon>
        <taxon>Embryophyta</taxon>
        <taxon>Tracheophyta</taxon>
        <taxon>Spermatophyta</taxon>
        <taxon>Magnoliopsida</taxon>
        <taxon>eudicotyledons</taxon>
        <taxon>Gunneridae</taxon>
        <taxon>Pentapetalae</taxon>
        <taxon>asterids</taxon>
        <taxon>campanulids</taxon>
        <taxon>Asterales</taxon>
        <taxon>Asteraceae</taxon>
        <taxon>Carduoideae</taxon>
        <taxon>Cardueae</taxon>
        <taxon>Carduinae</taxon>
        <taxon>Cynara</taxon>
    </lineage>
</organism>
<gene>
    <name evidence="3" type="ORF">Ccrd_005672</name>
</gene>
<dbReference type="Pfam" id="PF13041">
    <property type="entry name" value="PPR_2"/>
    <property type="match status" value="1"/>
</dbReference>
<dbReference type="InterPro" id="IPR046960">
    <property type="entry name" value="PPR_At4g14850-like_plant"/>
</dbReference>
<dbReference type="PANTHER" id="PTHR47926:SF537">
    <property type="entry name" value="PENTACOTRIPEPTIDE-REPEAT REGION OF PRORP DOMAIN-CONTAINING PROTEIN"/>
    <property type="match status" value="1"/>
</dbReference>
<dbReference type="Gene3D" id="1.25.40.10">
    <property type="entry name" value="Tetratricopeptide repeat domain"/>
    <property type="match status" value="2"/>
</dbReference>
<dbReference type="InterPro" id="IPR002885">
    <property type="entry name" value="PPR_rpt"/>
</dbReference>